<dbReference type="PANTHER" id="PTHR46600">
    <property type="entry name" value="THAP DOMAIN-CONTAINING"/>
    <property type="match status" value="1"/>
</dbReference>
<gene>
    <name evidence="8" type="primary">HaOG202634</name>
    <name evidence="8" type="ORF">B5X24_HaOG202634</name>
</gene>
<dbReference type="PROSITE" id="PS50950">
    <property type="entry name" value="ZF_THAP"/>
    <property type="match status" value="1"/>
</dbReference>
<dbReference type="SMART" id="SM00980">
    <property type="entry name" value="THAP"/>
    <property type="match status" value="1"/>
</dbReference>
<dbReference type="InterPro" id="IPR006612">
    <property type="entry name" value="THAP_Znf"/>
</dbReference>
<name>A0A2W1BSR8_HELAM</name>
<feature type="domain" description="THAP-type" evidence="7">
    <location>
        <begin position="1"/>
        <end position="87"/>
    </location>
</feature>
<dbReference type="EMBL" id="KZ149912">
    <property type="protein sequence ID" value="PZC78099.1"/>
    <property type="molecule type" value="Genomic_DNA"/>
</dbReference>
<evidence type="ECO:0000256" key="1">
    <source>
        <dbReference type="ARBA" id="ARBA00022723"/>
    </source>
</evidence>
<dbReference type="Proteomes" id="UP000249218">
    <property type="component" value="Unassembled WGS sequence"/>
</dbReference>
<evidence type="ECO:0000256" key="2">
    <source>
        <dbReference type="ARBA" id="ARBA00022771"/>
    </source>
</evidence>
<evidence type="ECO:0000256" key="5">
    <source>
        <dbReference type="PROSITE-ProRule" id="PRU00309"/>
    </source>
</evidence>
<evidence type="ECO:0000313" key="8">
    <source>
        <dbReference type="EMBL" id="PZC78099.1"/>
    </source>
</evidence>
<evidence type="ECO:0000313" key="9">
    <source>
        <dbReference type="Proteomes" id="UP000249218"/>
    </source>
</evidence>
<dbReference type="GO" id="GO:0043565">
    <property type="term" value="F:sequence-specific DNA binding"/>
    <property type="evidence" value="ECO:0007669"/>
    <property type="project" value="InterPro"/>
</dbReference>
<keyword evidence="2 5" id="KW-0863">Zinc-finger</keyword>
<dbReference type="GO" id="GO:0008270">
    <property type="term" value="F:zinc ion binding"/>
    <property type="evidence" value="ECO:0007669"/>
    <property type="project" value="UniProtKB-KW"/>
</dbReference>
<evidence type="ECO:0000259" key="7">
    <source>
        <dbReference type="PROSITE" id="PS50950"/>
    </source>
</evidence>
<dbReference type="AlphaFoldDB" id="A0A2W1BSR8"/>
<feature type="region of interest" description="Disordered" evidence="6">
    <location>
        <begin position="189"/>
        <end position="226"/>
    </location>
</feature>
<sequence length="972" mass="105904">MSEAAAVKSCCVTRCPNTSATPNVKFFAFPDARYKSYHRKRWVQTIRRRNNSKWWTPEPHSVVCSEHFVSGRPSRTCKHRDYVPSVFVSHSSKSNGDFEVRSVSMKQFALAYVAQAALLDPPTRDNLRTARRRAAYARLARQLHIPERMARHWEGRLREYYAAQLYALPQRGPRWLRAVHARLCRRPASQDAGDSAADSGAATGSTVARGADKQDTDKTEDTTRADSDVCTVDAHTWWRRVWAGGLVAALAAAAQARGALCSTALYTLVRRELRRRVPLPDLHELWVSVQRAALEQVRAAGRAGDAGAVPPEAGRVAELVLLHTDVAAQRLLDDESVTLHEEAAALHALWRLVQRHALEDAAEPLRLARRWSRLHRDYCASGRSASLVVLQRRWHELKLQARRRLAAHWRRPLPAPAPLPASLPPLPAPIHLAILKRYPHVATEAQVSWRELVTERRVVRQPLPEQLLSDDSADETDSQLSPDSHAVTPASDADTSAISADTPAIFADTPVISADTPAISADISATSADMSAISAVAPAISADTPAISADTPAISEDTPAVSADTLVTSADTPVISVDALKIITSTRADIQASPPEPPDIKSDLLVPLNIAAAGTQPASEPALLVPSHVGAAPKREECDTDAEDNLVIDECCSKQLSPHKPLRRDEASDTIAVLRSIDPSAVTAEIVFDSDDDDSEPSVQGARVESPLPRTRRADSFISSRLFFDDDDVTPVDDVTTEPLEQKVPVNTPAIGKCLTNDLIQYCVRRRNQLLLTAQVKPIPATTAAPAADEPADHSADDDLTGSALVLPNALELSDALSRLAAAASTHRLIDTSYCCAARRHRAVNDTRRRIGLPPIDLHKHAGAACSCCCAHTRDGGGALLRQLAALHAHVARVTRQTQVRHFVISRLLTKRAASRACPGHLPQYPSCLIRGCLARHQATVSIDAQFNLRQNTTALTERCKHTEAPLSIDKN</sequence>
<dbReference type="Pfam" id="PF05485">
    <property type="entry name" value="THAP"/>
    <property type="match status" value="1"/>
</dbReference>
<protein>
    <recommendedName>
        <fullName evidence="7">THAP-type domain-containing protein</fullName>
    </recommendedName>
</protein>
<dbReference type="OrthoDB" id="7493574at2759"/>
<evidence type="ECO:0000256" key="3">
    <source>
        <dbReference type="ARBA" id="ARBA00022833"/>
    </source>
</evidence>
<organism evidence="8 9">
    <name type="scientific">Helicoverpa armigera</name>
    <name type="common">Cotton bollworm</name>
    <name type="synonym">Heliothis armigera</name>
    <dbReference type="NCBI Taxonomy" id="29058"/>
    <lineage>
        <taxon>Eukaryota</taxon>
        <taxon>Metazoa</taxon>
        <taxon>Ecdysozoa</taxon>
        <taxon>Arthropoda</taxon>
        <taxon>Hexapoda</taxon>
        <taxon>Insecta</taxon>
        <taxon>Pterygota</taxon>
        <taxon>Neoptera</taxon>
        <taxon>Endopterygota</taxon>
        <taxon>Lepidoptera</taxon>
        <taxon>Glossata</taxon>
        <taxon>Ditrysia</taxon>
        <taxon>Noctuoidea</taxon>
        <taxon>Noctuidae</taxon>
        <taxon>Heliothinae</taxon>
        <taxon>Helicoverpa</taxon>
    </lineage>
</organism>
<dbReference type="SUPFAM" id="SSF57716">
    <property type="entry name" value="Glucocorticoid receptor-like (DNA-binding domain)"/>
    <property type="match status" value="1"/>
</dbReference>
<feature type="compositionally biased region" description="Basic and acidic residues" evidence="6">
    <location>
        <begin position="210"/>
        <end position="226"/>
    </location>
</feature>
<keyword evidence="4 5" id="KW-0238">DNA-binding</keyword>
<feature type="compositionally biased region" description="Low complexity" evidence="6">
    <location>
        <begin position="191"/>
        <end position="206"/>
    </location>
</feature>
<dbReference type="PANTHER" id="PTHR46600:SF11">
    <property type="entry name" value="THAP DOMAIN-CONTAINING PROTEIN 10"/>
    <property type="match status" value="1"/>
</dbReference>
<feature type="region of interest" description="Disordered" evidence="6">
    <location>
        <begin position="463"/>
        <end position="495"/>
    </location>
</feature>
<keyword evidence="9" id="KW-1185">Reference proteome</keyword>
<dbReference type="InterPro" id="IPR026516">
    <property type="entry name" value="THAP1/10"/>
</dbReference>
<keyword evidence="3" id="KW-0862">Zinc</keyword>
<reference evidence="8 9" key="1">
    <citation type="journal article" date="2017" name="BMC Biol.">
        <title>Genomic innovations, transcriptional plasticity and gene loss underlying the evolution and divergence of two highly polyphagous and invasive Helicoverpa pest species.</title>
        <authorList>
            <person name="Pearce S.L."/>
            <person name="Clarke D.F."/>
            <person name="East P.D."/>
            <person name="Elfekih S."/>
            <person name="Gordon K.H."/>
            <person name="Jermiin L.S."/>
            <person name="McGaughran A."/>
            <person name="Oakeshott J.G."/>
            <person name="Papanikolaou A."/>
            <person name="Perera O.P."/>
            <person name="Rane R.V."/>
            <person name="Richards S."/>
            <person name="Tay W.T."/>
            <person name="Walsh T.K."/>
            <person name="Anderson A."/>
            <person name="Anderson C.J."/>
            <person name="Asgari S."/>
            <person name="Board P.G."/>
            <person name="Bretschneider A."/>
            <person name="Campbell P.M."/>
            <person name="Chertemps T."/>
            <person name="Christeller J.T."/>
            <person name="Coppin C.W."/>
            <person name="Downes S.J."/>
            <person name="Duan G."/>
            <person name="Farnsworth C.A."/>
            <person name="Good R.T."/>
            <person name="Han L.B."/>
            <person name="Han Y.C."/>
            <person name="Hatje K."/>
            <person name="Horne I."/>
            <person name="Huang Y.P."/>
            <person name="Hughes D.S."/>
            <person name="Jacquin-Joly E."/>
            <person name="James W."/>
            <person name="Jhangiani S."/>
            <person name="Kollmar M."/>
            <person name="Kuwar S.S."/>
            <person name="Li S."/>
            <person name="Liu N.Y."/>
            <person name="Maibeche M.T."/>
            <person name="Miller J.R."/>
            <person name="Montagne N."/>
            <person name="Perry T."/>
            <person name="Qu J."/>
            <person name="Song S.V."/>
            <person name="Sutton G.G."/>
            <person name="Vogel H."/>
            <person name="Walenz B.P."/>
            <person name="Xu W."/>
            <person name="Zhang H.J."/>
            <person name="Zou Z."/>
            <person name="Batterham P."/>
            <person name="Edwards O.R."/>
            <person name="Feyereisen R."/>
            <person name="Gibbs R.A."/>
            <person name="Heckel D.G."/>
            <person name="McGrath A."/>
            <person name="Robin C."/>
            <person name="Scherer S.E."/>
            <person name="Worley K.C."/>
            <person name="Wu Y.D."/>
        </authorList>
    </citation>
    <scope>NUCLEOTIDE SEQUENCE [LARGE SCALE GENOMIC DNA]</scope>
    <source>
        <strain evidence="8">Harm_GR_Male_#8</strain>
        <tissue evidence="8">Whole organism</tissue>
    </source>
</reference>
<evidence type="ECO:0000256" key="6">
    <source>
        <dbReference type="SAM" id="MobiDB-lite"/>
    </source>
</evidence>
<accession>A0A2W1BSR8</accession>
<keyword evidence="1" id="KW-0479">Metal-binding</keyword>
<proteinExistence type="predicted"/>
<evidence type="ECO:0000256" key="4">
    <source>
        <dbReference type="ARBA" id="ARBA00023125"/>
    </source>
</evidence>